<reference evidence="7" key="1">
    <citation type="submission" date="2019-03" db="EMBL/GenBank/DDBJ databases">
        <authorList>
            <person name="Hao L."/>
        </authorList>
    </citation>
    <scope>NUCLEOTIDE SEQUENCE</scope>
</reference>
<dbReference type="Gene3D" id="2.60.40.10">
    <property type="entry name" value="Immunoglobulins"/>
    <property type="match status" value="7"/>
</dbReference>
<evidence type="ECO:0000259" key="6">
    <source>
        <dbReference type="PROSITE" id="PS50853"/>
    </source>
</evidence>
<dbReference type="InterPro" id="IPR003961">
    <property type="entry name" value="FN3_dom"/>
</dbReference>
<sequence length="797" mass="84621">MRALRGLFCLFIFLACMPVLGSAASILVSWNANTEDDLAGYKVYYGTASRSYGSGLDVGNVTSYRFDNVPLGRTYYIAVTAYDTSNNESGYSEEASITTGSADVTPPTGSIVINGGSSTTPSRTVTLTLSASDSGGSVAGMRFSNDGTSWSNVVAYATTYQWTLTAGDGTKTVYANFRDAVGNWMSTPVSDTIILRLDSDGDGMPDSWETSHGLNPNNPADASGDSDGDGISNLEEYYNNSDPTNPADNRPVANAGNDQTVNPTRVYLDGSKSRDPNGDTLQYTWSQVSGPVSVQIENANRATASFMGTKAGVYRFMLRCFDGKSSATDTVDITIRNVAPSVSAGSDMTIEVQSQVTLHATGSDPNGDALTYQWRLVSGSGVQLPNMNRQDISLTFTAEGQYRFSVTCSDGSLVSPADEVIVTVNAAANQAPTANAGSDQDVQVGERVTLNGSASSDPDGDTLSYSWRQTAGIQVNLQGAQTASPYFDAVSEGTREFELVVSDGKVQSTPDRVVIRVMALNNAPVADAGDDILVYVGELVTLSAAASYDVDGDTLTYAWTQSSGARVDLAGANTVSPSFTPTTSGVLTFTVRVSDGKAVSEASVTVTVDAHNQVPVADAGDNQTANIGEKVTLDGRASFDPDGDTISYIWSQVSGTRVSLSGSNTATPSFTPTKKGTYVFELRVYDGTDTSSPDTVTVLVQEEEIVIEPVSPANGAVMRDNPVFSWKAEGMVRFKVYASLDNKNFTTIYTGSKTYCSLHPVLWYWFIPSKTTIYWTVVGYDANGQSYTSSVSSVIKR</sequence>
<evidence type="ECO:0000313" key="7">
    <source>
        <dbReference type="EMBL" id="VFU17229.1"/>
    </source>
</evidence>
<evidence type="ECO:0000256" key="4">
    <source>
        <dbReference type="ARBA" id="ARBA00022837"/>
    </source>
</evidence>
<dbReference type="GO" id="GO:0001764">
    <property type="term" value="P:neuron migration"/>
    <property type="evidence" value="ECO:0007669"/>
    <property type="project" value="TreeGrafter"/>
</dbReference>
<keyword evidence="4" id="KW-0106">Calcium</keyword>
<dbReference type="InterPro" id="IPR022409">
    <property type="entry name" value="PKD/Chitinase_dom"/>
</dbReference>
<dbReference type="PROSITE" id="PS50853">
    <property type="entry name" value="FN3"/>
    <property type="match status" value="1"/>
</dbReference>
<protein>
    <submittedName>
        <fullName evidence="7">Chitinase A</fullName>
        <ecNumber evidence="7">3.2.1.14</ecNumber>
    </submittedName>
</protein>
<comment type="subcellular location">
    <subcellularLocation>
        <location evidence="1">Secreted</location>
    </subcellularLocation>
</comment>
<evidence type="ECO:0000256" key="2">
    <source>
        <dbReference type="ARBA" id="ARBA00022525"/>
    </source>
</evidence>
<dbReference type="GO" id="GO:0008843">
    <property type="term" value="F:endochitinase activity"/>
    <property type="evidence" value="ECO:0007669"/>
    <property type="project" value="UniProtKB-EC"/>
</dbReference>
<keyword evidence="2" id="KW-0964">Secreted</keyword>
<dbReference type="GO" id="GO:0031410">
    <property type="term" value="C:cytoplasmic vesicle"/>
    <property type="evidence" value="ECO:0007669"/>
    <property type="project" value="TreeGrafter"/>
</dbReference>
<dbReference type="InterPro" id="IPR013783">
    <property type="entry name" value="Ig-like_fold"/>
</dbReference>
<dbReference type="PANTHER" id="PTHR46182:SF2">
    <property type="entry name" value="FI19480P1"/>
    <property type="match status" value="1"/>
</dbReference>
<keyword evidence="7" id="KW-0378">Hydrolase</keyword>
<evidence type="ECO:0000256" key="1">
    <source>
        <dbReference type="ARBA" id="ARBA00004613"/>
    </source>
</evidence>
<feature type="domain" description="Fibronectin type-III" evidence="6">
    <location>
        <begin position="12"/>
        <end position="102"/>
    </location>
</feature>
<dbReference type="Pfam" id="PF18884">
    <property type="entry name" value="TSP3_bac"/>
    <property type="match status" value="2"/>
</dbReference>
<dbReference type="GO" id="GO:0016020">
    <property type="term" value="C:membrane"/>
    <property type="evidence" value="ECO:0007669"/>
    <property type="project" value="TreeGrafter"/>
</dbReference>
<name>A0A485M4R9_9ZZZZ</name>
<organism evidence="7">
    <name type="scientific">anaerobic digester metagenome</name>
    <dbReference type="NCBI Taxonomy" id="1263854"/>
    <lineage>
        <taxon>unclassified sequences</taxon>
        <taxon>metagenomes</taxon>
        <taxon>ecological metagenomes</taxon>
    </lineage>
</organism>
<evidence type="ECO:0000256" key="3">
    <source>
        <dbReference type="ARBA" id="ARBA00022729"/>
    </source>
</evidence>
<gene>
    <name evidence="7" type="primary">chiA</name>
    <name evidence="7" type="ORF">SCFA_640005</name>
</gene>
<dbReference type="SUPFAM" id="SSF49299">
    <property type="entry name" value="PKD domain"/>
    <property type="match status" value="4"/>
</dbReference>
<dbReference type="EC" id="3.2.1.14" evidence="7"/>
<evidence type="ECO:0000256" key="5">
    <source>
        <dbReference type="SAM" id="MobiDB-lite"/>
    </source>
</evidence>
<dbReference type="InterPro" id="IPR036116">
    <property type="entry name" value="FN3_sf"/>
</dbReference>
<dbReference type="PANTHER" id="PTHR46182">
    <property type="entry name" value="FI19480P1"/>
    <property type="match status" value="1"/>
</dbReference>
<keyword evidence="3" id="KW-0732">Signal</keyword>
<dbReference type="SUPFAM" id="SSF49265">
    <property type="entry name" value="Fibronectin type III"/>
    <property type="match status" value="1"/>
</dbReference>
<dbReference type="PROSITE" id="PS51257">
    <property type="entry name" value="PROKAR_LIPOPROTEIN"/>
    <property type="match status" value="1"/>
</dbReference>
<dbReference type="InterPro" id="IPR059100">
    <property type="entry name" value="TSP3_bac"/>
</dbReference>
<feature type="compositionally biased region" description="Polar residues" evidence="5">
    <location>
        <begin position="208"/>
        <end position="218"/>
    </location>
</feature>
<feature type="region of interest" description="Disordered" evidence="5">
    <location>
        <begin position="196"/>
        <end position="280"/>
    </location>
</feature>
<dbReference type="Pfam" id="PF17957">
    <property type="entry name" value="Big_7"/>
    <property type="match status" value="1"/>
</dbReference>
<dbReference type="EMBL" id="CAADRM010000130">
    <property type="protein sequence ID" value="VFU17229.1"/>
    <property type="molecule type" value="Genomic_DNA"/>
</dbReference>
<proteinExistence type="predicted"/>
<keyword evidence="7" id="KW-0326">Glycosidase</keyword>
<feature type="compositionally biased region" description="Polar residues" evidence="5">
    <location>
        <begin position="238"/>
        <end position="247"/>
    </location>
</feature>
<dbReference type="InterPro" id="IPR029865">
    <property type="entry name" value="KIAA0319-like"/>
</dbReference>
<dbReference type="CDD" id="cd00063">
    <property type="entry name" value="FN3"/>
    <property type="match status" value="1"/>
</dbReference>
<dbReference type="SMART" id="SM00089">
    <property type="entry name" value="PKD"/>
    <property type="match status" value="4"/>
</dbReference>
<dbReference type="AlphaFoldDB" id="A0A485M4R9"/>
<accession>A0A485M4R9</accession>
<dbReference type="InterPro" id="IPR035986">
    <property type="entry name" value="PKD_dom_sf"/>
</dbReference>
<dbReference type="Pfam" id="PF22352">
    <property type="entry name" value="K319L-like_PKD"/>
    <property type="match status" value="5"/>
</dbReference>